<gene>
    <name evidence="3" type="ORF">LL253_00310</name>
</gene>
<dbReference type="EMBL" id="JAJGNP010000001">
    <property type="protein sequence ID" value="MCC4231127.1"/>
    <property type="molecule type" value="Genomic_DNA"/>
</dbReference>
<keyword evidence="4" id="KW-1185">Reference proteome</keyword>
<accession>A0ABS8GXZ9</accession>
<dbReference type="PANTHER" id="PTHR34219:SF1">
    <property type="entry name" value="PEPSY DOMAIN-CONTAINING PROTEIN"/>
    <property type="match status" value="1"/>
</dbReference>
<feature type="transmembrane region" description="Helical" evidence="1">
    <location>
        <begin position="351"/>
        <end position="372"/>
    </location>
</feature>
<dbReference type="Pfam" id="PF03929">
    <property type="entry name" value="PepSY_TM"/>
    <property type="match status" value="1"/>
</dbReference>
<reference evidence="3 4" key="1">
    <citation type="submission" date="2021-10" db="EMBL/GenBank/DDBJ databases">
        <title>The diversity and Nitrogen Metabolism of Culturable Nitrate-Utilizing Bacteria Within the Oxygen Minimum Zone of the Changjiang (Yangtze River)Estuary.</title>
        <authorList>
            <person name="Zhang D."/>
            <person name="Zheng J."/>
            <person name="Liu S."/>
            <person name="He W."/>
        </authorList>
    </citation>
    <scope>NUCLEOTIDE SEQUENCE [LARGE SCALE GENOMIC DNA]</scope>
    <source>
        <strain evidence="3 4">FXH275-2</strain>
    </source>
</reference>
<keyword evidence="1" id="KW-0812">Transmembrane</keyword>
<evidence type="ECO:0000313" key="3">
    <source>
        <dbReference type="EMBL" id="MCC4231127.1"/>
    </source>
</evidence>
<evidence type="ECO:0000259" key="2">
    <source>
        <dbReference type="Pfam" id="PF03413"/>
    </source>
</evidence>
<dbReference type="InterPro" id="IPR025711">
    <property type="entry name" value="PepSY"/>
</dbReference>
<organism evidence="3 4">
    <name type="scientific">Sphingobium soli</name>
    <dbReference type="NCBI Taxonomy" id="1591116"/>
    <lineage>
        <taxon>Bacteria</taxon>
        <taxon>Pseudomonadati</taxon>
        <taxon>Pseudomonadota</taxon>
        <taxon>Alphaproteobacteria</taxon>
        <taxon>Sphingomonadales</taxon>
        <taxon>Sphingomonadaceae</taxon>
        <taxon>Sphingobium</taxon>
    </lineage>
</organism>
<feature type="transmembrane region" description="Helical" evidence="1">
    <location>
        <begin position="393"/>
        <end position="418"/>
    </location>
</feature>
<keyword evidence="1" id="KW-1133">Transmembrane helix</keyword>
<evidence type="ECO:0000313" key="4">
    <source>
        <dbReference type="Proteomes" id="UP001198830"/>
    </source>
</evidence>
<dbReference type="PANTHER" id="PTHR34219">
    <property type="entry name" value="IRON-REGULATED INNER MEMBRANE PROTEIN-RELATED"/>
    <property type="match status" value="1"/>
</dbReference>
<name>A0ABS8GXZ9_9SPHN</name>
<feature type="transmembrane region" description="Helical" evidence="1">
    <location>
        <begin position="20"/>
        <end position="41"/>
    </location>
</feature>
<comment type="caution">
    <text evidence="3">The sequence shown here is derived from an EMBL/GenBank/DDBJ whole genome shotgun (WGS) entry which is preliminary data.</text>
</comment>
<dbReference type="InterPro" id="IPR005625">
    <property type="entry name" value="PepSY-ass_TM"/>
</dbReference>
<evidence type="ECO:0000256" key="1">
    <source>
        <dbReference type="SAM" id="Phobius"/>
    </source>
</evidence>
<sequence length="428" mass="45786">MGEDVRGGGFYRAMWRWHFYAGLIVLPVLALMAATGALYLYKAEVEALVYPVRLTQPGGGASLPASRIVAAAEARAGGAATQVVRPASDEESWRVVTPRDGGGTMTYFVDPRDGRILGQMRDGGVMETVKSLHSLTITGPVGNRLVEIVAGWAIILCVTGLYLRWPRRGQPALALRGTVKGRLFWRDLHGTLGFASALVILFLAITGMPWTDIWGGGLRAVIAANKAGRPPMKVNPWSHAAKHALPWTLREQDAPMGQGNRDVGVDAVTQIAARRGLAQGYHLFLPATPGAPYLVSAITVRADDARAIAIDAATGAVVQDMEWRQFGKGAKAVEWGIATHQGQQYGEGNRLLMLAGCLCLLLLCLTAPALWWKRRQDGRLAAPPPASPVARRTVAGVMIALGALFPLTGLSMLAALAVEWLAGRLSRA</sequence>
<feature type="domain" description="PepSY" evidence="2">
    <location>
        <begin position="63"/>
        <end position="119"/>
    </location>
</feature>
<protein>
    <submittedName>
        <fullName evidence="3">PepSY domain-containing protein</fullName>
    </submittedName>
</protein>
<feature type="transmembrane region" description="Helical" evidence="1">
    <location>
        <begin position="145"/>
        <end position="163"/>
    </location>
</feature>
<keyword evidence="1" id="KW-0472">Membrane</keyword>
<feature type="transmembrane region" description="Helical" evidence="1">
    <location>
        <begin position="184"/>
        <end position="205"/>
    </location>
</feature>
<dbReference type="Proteomes" id="UP001198830">
    <property type="component" value="Unassembled WGS sequence"/>
</dbReference>
<dbReference type="Pfam" id="PF03413">
    <property type="entry name" value="PepSY"/>
    <property type="match status" value="1"/>
</dbReference>
<proteinExistence type="predicted"/>
<dbReference type="RefSeq" id="WP_228225798.1">
    <property type="nucleotide sequence ID" value="NZ_JAJGNP010000001.1"/>
</dbReference>